<geneLocation type="plasmid" evidence="1">
    <name>pECSEV_02</name>
</geneLocation>
<dbReference type="AlphaFoldDB" id="A0A1W5T871"/>
<name>A0A1W5T871_ECOLX</name>
<proteinExistence type="predicted"/>
<reference evidence="1" key="1">
    <citation type="submission" date="2016-08" db="EMBL/GenBank/DDBJ databases">
        <title>The coexistence of KPC-2-, SHV-11- and TEM-1- Encoding Plasmids Harboring Class 1 Integrons in Extensive Drug Resistance Escherichia Coli Sequence Type 1642.</title>
        <authorList>
            <person name="Jeong S."/>
            <person name="Yoon E.-J."/>
            <person name="Kim J.O."/>
            <person name="Bae I.K."/>
            <person name="Lee W."/>
            <person name="Lee H."/>
            <person name="Jeong S.H."/>
            <person name="Lee K."/>
        </authorList>
    </citation>
    <scope>NUCLEOTIDE SEQUENCE</scope>
    <source>
        <strain evidence="1">EcU443</strain>
        <plasmid evidence="1">pECSEV_02</plasmid>
    </source>
</reference>
<organism evidence="1">
    <name type="scientific">Escherichia coli</name>
    <dbReference type="NCBI Taxonomy" id="562"/>
    <lineage>
        <taxon>Bacteria</taxon>
        <taxon>Pseudomonadati</taxon>
        <taxon>Pseudomonadota</taxon>
        <taxon>Gammaproteobacteria</taxon>
        <taxon>Enterobacterales</taxon>
        <taxon>Enterobacteriaceae</taxon>
        <taxon>Escherichia</taxon>
    </lineage>
</organism>
<evidence type="ECO:0000313" key="1">
    <source>
        <dbReference type="EMBL" id="ARF19194.1"/>
    </source>
</evidence>
<keyword evidence="1" id="KW-0614">Plasmid</keyword>
<protein>
    <submittedName>
        <fullName evidence="1">Uncharacterized protein</fullName>
    </submittedName>
</protein>
<accession>A0A1W5T871</accession>
<sequence>MESMSILVNSCFCQKYGGWLDSATQAIDGLKETFAGGDPWKWVDELWEKVQQVAAYLMSKDTSKYVKTDGQSHLYNICWRDNCIIANFNSLSRRRSYY</sequence>
<dbReference type="EMBL" id="KX683284">
    <property type="protein sequence ID" value="ARF19194.1"/>
    <property type="molecule type" value="Genomic_DNA"/>
</dbReference>